<dbReference type="Gene3D" id="3.30.300.130">
    <property type="entry name" value="Fe-S cluster assembly (FSCA)"/>
    <property type="match status" value="1"/>
</dbReference>
<comment type="caution">
    <text evidence="2">The sequence shown here is derived from an EMBL/GenBank/DDBJ whole genome shotgun (WGS) entry which is preliminary data.</text>
</comment>
<keyword evidence="3" id="KW-1185">Reference proteome</keyword>
<evidence type="ECO:0000313" key="2">
    <source>
        <dbReference type="EMBL" id="MCT2559576.1"/>
    </source>
</evidence>
<reference evidence="2" key="1">
    <citation type="submission" date="2022-09" db="EMBL/GenBank/DDBJ databases">
        <title>The genome sequence of Tsuneonella sp. YG55.</title>
        <authorList>
            <person name="Liu Y."/>
        </authorList>
    </citation>
    <scope>NUCLEOTIDE SEQUENCE</scope>
    <source>
        <strain evidence="2">YG55</strain>
    </source>
</reference>
<dbReference type="Pfam" id="PF01883">
    <property type="entry name" value="FeS_assembly_P"/>
    <property type="match status" value="1"/>
</dbReference>
<organism evidence="2 3">
    <name type="scientific">Tsuneonella litorea</name>
    <dbReference type="NCBI Taxonomy" id="2976475"/>
    <lineage>
        <taxon>Bacteria</taxon>
        <taxon>Pseudomonadati</taxon>
        <taxon>Pseudomonadota</taxon>
        <taxon>Alphaproteobacteria</taxon>
        <taxon>Sphingomonadales</taxon>
        <taxon>Erythrobacteraceae</taxon>
        <taxon>Tsuneonella</taxon>
    </lineage>
</organism>
<evidence type="ECO:0000313" key="3">
    <source>
        <dbReference type="Proteomes" id="UP001142648"/>
    </source>
</evidence>
<dbReference type="InterPro" id="IPR002744">
    <property type="entry name" value="MIP18-like"/>
</dbReference>
<evidence type="ECO:0000259" key="1">
    <source>
        <dbReference type="Pfam" id="PF01883"/>
    </source>
</evidence>
<accession>A0A9X3A8L1</accession>
<dbReference type="RefSeq" id="WP_259962483.1">
    <property type="nucleotide sequence ID" value="NZ_JAOAMV010000005.1"/>
</dbReference>
<sequence>MPDLAQAIRTTLDEIKDPCSLAAGTPLGLSEMGLVKDVAVGPAGEVRIDLRLTSPFCHMIGFFKAEAMRLVGGLPGVTSVELHADNGLDWSPNDIAPEARALRAARVREMESLHPD</sequence>
<protein>
    <submittedName>
        <fullName evidence="2">Iron-sulfur cluster assembly protein</fullName>
    </submittedName>
</protein>
<dbReference type="AlphaFoldDB" id="A0A9X3A8L1"/>
<dbReference type="EMBL" id="JAOAMV010000005">
    <property type="protein sequence ID" value="MCT2559576.1"/>
    <property type="molecule type" value="Genomic_DNA"/>
</dbReference>
<dbReference type="SUPFAM" id="SSF117916">
    <property type="entry name" value="Fe-S cluster assembly (FSCA) domain-like"/>
    <property type="match status" value="1"/>
</dbReference>
<proteinExistence type="predicted"/>
<dbReference type="InterPro" id="IPR052339">
    <property type="entry name" value="Fe-S_Maturation_MIP18"/>
</dbReference>
<dbReference type="PANTHER" id="PTHR42831">
    <property type="entry name" value="FE-S PROTEIN MATURATION AUXILIARY FACTOR YITW"/>
    <property type="match status" value="1"/>
</dbReference>
<feature type="domain" description="MIP18 family-like" evidence="1">
    <location>
        <begin position="6"/>
        <end position="81"/>
    </location>
</feature>
<name>A0A9X3A8L1_9SPHN</name>
<dbReference type="InterPro" id="IPR034904">
    <property type="entry name" value="FSCA_dom_sf"/>
</dbReference>
<gene>
    <name evidence="2" type="ORF">N0B51_11360</name>
</gene>
<dbReference type="PANTHER" id="PTHR42831:SF1">
    <property type="entry name" value="FE-S PROTEIN MATURATION AUXILIARY FACTOR YITW"/>
    <property type="match status" value="1"/>
</dbReference>
<dbReference type="Proteomes" id="UP001142648">
    <property type="component" value="Unassembled WGS sequence"/>
</dbReference>